<dbReference type="AlphaFoldDB" id="A0A7D9E8V6"/>
<dbReference type="GO" id="GO:0051015">
    <property type="term" value="F:actin filament binding"/>
    <property type="evidence" value="ECO:0007669"/>
    <property type="project" value="TreeGrafter"/>
</dbReference>
<reference evidence="1" key="1">
    <citation type="submission" date="2020-04" db="EMBL/GenBank/DDBJ databases">
        <authorList>
            <person name="Alioto T."/>
            <person name="Alioto T."/>
            <person name="Gomez Garrido J."/>
        </authorList>
    </citation>
    <scope>NUCLEOTIDE SEQUENCE</scope>
    <source>
        <strain evidence="1">A484AB</strain>
    </source>
</reference>
<dbReference type="GO" id="GO:0034198">
    <property type="term" value="P:cellular response to amino acid starvation"/>
    <property type="evidence" value="ECO:0007669"/>
    <property type="project" value="TreeGrafter"/>
</dbReference>
<dbReference type="PANTHER" id="PTHR15435:SF2">
    <property type="entry name" value="KICSTOR COMPLEX PROTEIN KAPTIN"/>
    <property type="match status" value="1"/>
</dbReference>
<dbReference type="OrthoDB" id="10267127at2759"/>
<dbReference type="InterPro" id="IPR029982">
    <property type="entry name" value="Kptn"/>
</dbReference>
<dbReference type="GO" id="GO:1904262">
    <property type="term" value="P:negative regulation of TORC1 signaling"/>
    <property type="evidence" value="ECO:0007669"/>
    <property type="project" value="TreeGrafter"/>
</dbReference>
<proteinExistence type="predicted"/>
<evidence type="ECO:0000313" key="1">
    <source>
        <dbReference type="EMBL" id="CAB4004709.1"/>
    </source>
</evidence>
<accession>A0A7D9E8V6</accession>
<keyword evidence="2" id="KW-1185">Reference proteome</keyword>
<dbReference type="GO" id="GO:0007015">
    <property type="term" value="P:actin filament organization"/>
    <property type="evidence" value="ECO:0007669"/>
    <property type="project" value="InterPro"/>
</dbReference>
<gene>
    <name evidence="1" type="ORF">PACLA_8A078195</name>
</gene>
<feature type="non-terminal residue" evidence="1">
    <location>
        <position position="254"/>
    </location>
</feature>
<organism evidence="1 2">
    <name type="scientific">Paramuricea clavata</name>
    <name type="common">Red gorgonian</name>
    <name type="synonym">Violescent sea-whip</name>
    <dbReference type="NCBI Taxonomy" id="317549"/>
    <lineage>
        <taxon>Eukaryota</taxon>
        <taxon>Metazoa</taxon>
        <taxon>Cnidaria</taxon>
        <taxon>Anthozoa</taxon>
        <taxon>Octocorallia</taxon>
        <taxon>Malacalcyonacea</taxon>
        <taxon>Plexauridae</taxon>
        <taxon>Paramuricea</taxon>
    </lineage>
</organism>
<protein>
    <submittedName>
        <fullName evidence="1">Uncharacterized protein</fullName>
    </submittedName>
</protein>
<sequence length="254" mass="28610">MALQISSAPPRGADIVSIDAFNSFSGLHVGVTYIKDGHTHLQKPYLNIYCGKGTESDTKLESVADTCQTIELDFVPFQLTHTKSIDNELEDHTVFLLSGGDEKIHMFAKDPMNQQFVERKVEDCFPEFQNLPSSVIWMDIYRDNINGRRISCFACQNGFLKVVVVNENEVRNEWSSMHDGPVSSVKIFTYEAKQYSVSDELKEVLQLPEENKDDTKTANYPLHLLVTGVIEPSVIYEDILNNGLSKLSILPDSD</sequence>
<dbReference type="GO" id="GO:0030027">
    <property type="term" value="C:lamellipodium"/>
    <property type="evidence" value="ECO:0007669"/>
    <property type="project" value="TreeGrafter"/>
</dbReference>
<dbReference type="EMBL" id="CACRXK020004979">
    <property type="protein sequence ID" value="CAB4004709.1"/>
    <property type="molecule type" value="Genomic_DNA"/>
</dbReference>
<name>A0A7D9E8V6_PARCT</name>
<dbReference type="GO" id="GO:0015629">
    <property type="term" value="C:actin cytoskeleton"/>
    <property type="evidence" value="ECO:0007669"/>
    <property type="project" value="InterPro"/>
</dbReference>
<evidence type="ECO:0000313" key="2">
    <source>
        <dbReference type="Proteomes" id="UP001152795"/>
    </source>
</evidence>
<dbReference type="Proteomes" id="UP001152795">
    <property type="component" value="Unassembled WGS sequence"/>
</dbReference>
<comment type="caution">
    <text evidence="1">The sequence shown here is derived from an EMBL/GenBank/DDBJ whole genome shotgun (WGS) entry which is preliminary data.</text>
</comment>
<dbReference type="PANTHER" id="PTHR15435">
    <property type="entry name" value="KICSTOR COMPLEX PROTEIN KAPTIN"/>
    <property type="match status" value="1"/>
</dbReference>